<evidence type="ECO:0000259" key="3">
    <source>
        <dbReference type="PROSITE" id="PS50977"/>
    </source>
</evidence>
<accession>A0ABT1WH28</accession>
<dbReference type="InterPro" id="IPR050109">
    <property type="entry name" value="HTH-type_TetR-like_transc_reg"/>
</dbReference>
<sequence>MIKEKTREKRPYLGKDERRKSLLKTAAELVESQGWSVLTMSALADKAGVSRQLVYQHFPNLESLLAATAMNIYMATAEGTGKAIAEHAGNIKMAIRTAALVSLDLPRGRGDALWQLISGTTLGSPELETIRIGIRDTILQLWAPMLKQLRDGDEKQGRTLAWMLVMAFWGVRQMIRDGLITRDEGLIEMDRVLDRILLKSPQAITA</sequence>
<feature type="domain" description="HTH tetR-type" evidence="3">
    <location>
        <begin position="16"/>
        <end position="76"/>
    </location>
</feature>
<dbReference type="InterPro" id="IPR009057">
    <property type="entry name" value="Homeodomain-like_sf"/>
</dbReference>
<evidence type="ECO:0000313" key="4">
    <source>
        <dbReference type="EMBL" id="MCQ8896168.1"/>
    </source>
</evidence>
<dbReference type="RefSeq" id="WP_256763930.1">
    <property type="nucleotide sequence ID" value="NZ_JANIGO010000002.1"/>
</dbReference>
<dbReference type="PROSITE" id="PS50977">
    <property type="entry name" value="HTH_TETR_2"/>
    <property type="match status" value="1"/>
</dbReference>
<evidence type="ECO:0000313" key="5">
    <source>
        <dbReference type="Proteomes" id="UP001204142"/>
    </source>
</evidence>
<organism evidence="4 5">
    <name type="scientific">Limnobacter humi</name>
    <dbReference type="NCBI Taxonomy" id="1778671"/>
    <lineage>
        <taxon>Bacteria</taxon>
        <taxon>Pseudomonadati</taxon>
        <taxon>Pseudomonadota</taxon>
        <taxon>Betaproteobacteria</taxon>
        <taxon>Burkholderiales</taxon>
        <taxon>Burkholderiaceae</taxon>
        <taxon>Limnobacter</taxon>
    </lineage>
</organism>
<reference evidence="4 5" key="1">
    <citation type="submission" date="2022-07" db="EMBL/GenBank/DDBJ databases">
        <authorList>
            <person name="Xamxidin M."/>
            <person name="Wu M."/>
        </authorList>
    </citation>
    <scope>NUCLEOTIDE SEQUENCE [LARGE SCALE GENOMIC DNA]</scope>
    <source>
        <strain evidence="4 5">NBRC 111650</strain>
    </source>
</reference>
<gene>
    <name evidence="4" type="ORF">NQT62_06915</name>
</gene>
<name>A0ABT1WH28_9BURK</name>
<keyword evidence="1 2" id="KW-0238">DNA-binding</keyword>
<dbReference type="PRINTS" id="PR00455">
    <property type="entry name" value="HTHTETR"/>
</dbReference>
<dbReference type="Pfam" id="PF00440">
    <property type="entry name" value="TetR_N"/>
    <property type="match status" value="1"/>
</dbReference>
<proteinExistence type="predicted"/>
<dbReference type="EMBL" id="JANIGO010000002">
    <property type="protein sequence ID" value="MCQ8896168.1"/>
    <property type="molecule type" value="Genomic_DNA"/>
</dbReference>
<keyword evidence="5" id="KW-1185">Reference proteome</keyword>
<dbReference type="InterPro" id="IPR001647">
    <property type="entry name" value="HTH_TetR"/>
</dbReference>
<comment type="caution">
    <text evidence="4">The sequence shown here is derived from an EMBL/GenBank/DDBJ whole genome shotgun (WGS) entry which is preliminary data.</text>
</comment>
<dbReference type="Gene3D" id="1.10.357.10">
    <property type="entry name" value="Tetracycline Repressor, domain 2"/>
    <property type="match status" value="1"/>
</dbReference>
<protein>
    <submittedName>
        <fullName evidence="4">TetR/AcrR family transcriptional regulator</fullName>
    </submittedName>
</protein>
<dbReference type="SUPFAM" id="SSF46689">
    <property type="entry name" value="Homeodomain-like"/>
    <property type="match status" value="1"/>
</dbReference>
<dbReference type="PANTHER" id="PTHR30055">
    <property type="entry name" value="HTH-TYPE TRANSCRIPTIONAL REGULATOR RUTR"/>
    <property type="match status" value="1"/>
</dbReference>
<dbReference type="Proteomes" id="UP001204142">
    <property type="component" value="Unassembled WGS sequence"/>
</dbReference>
<feature type="DNA-binding region" description="H-T-H motif" evidence="2">
    <location>
        <begin position="39"/>
        <end position="58"/>
    </location>
</feature>
<evidence type="ECO:0000256" key="1">
    <source>
        <dbReference type="ARBA" id="ARBA00023125"/>
    </source>
</evidence>
<evidence type="ECO:0000256" key="2">
    <source>
        <dbReference type="PROSITE-ProRule" id="PRU00335"/>
    </source>
</evidence>
<dbReference type="PANTHER" id="PTHR30055:SF223">
    <property type="entry name" value="HTH-TYPE TRANSCRIPTIONAL REGULATOR UIDR"/>
    <property type="match status" value="1"/>
</dbReference>